<organism evidence="1">
    <name type="scientific">candidate division WOR-3 bacterium</name>
    <dbReference type="NCBI Taxonomy" id="2052148"/>
    <lineage>
        <taxon>Bacteria</taxon>
        <taxon>Bacteria division WOR-3</taxon>
    </lineage>
</organism>
<evidence type="ECO:0008006" key="2">
    <source>
        <dbReference type="Google" id="ProtNLM"/>
    </source>
</evidence>
<proteinExistence type="predicted"/>
<name>A0A7C4CDR3_UNCW3</name>
<reference evidence="1" key="1">
    <citation type="journal article" date="2020" name="mSystems">
        <title>Genome- and Community-Level Interaction Insights into Carbon Utilization and Element Cycling Functions of Hydrothermarchaeota in Hydrothermal Sediment.</title>
        <authorList>
            <person name="Zhou Z."/>
            <person name="Liu Y."/>
            <person name="Xu W."/>
            <person name="Pan J."/>
            <person name="Luo Z.H."/>
            <person name="Li M."/>
        </authorList>
    </citation>
    <scope>NUCLEOTIDE SEQUENCE [LARGE SCALE GENOMIC DNA]</scope>
    <source>
        <strain evidence="1">SpSt-488</strain>
    </source>
</reference>
<gene>
    <name evidence="1" type="ORF">ENS41_04240</name>
</gene>
<sequence length="233" mass="25387">MIHLLAAAGRFTASTLTAAAESIVSGPPAAWGIAYCHGGRLEWLHSALAPANDTAEEARPGTDADYSALADLRTDMAMFVIHSDTRIVSRREIQPFARREPLRAWAFCNLGRIEHPELLDTGPRAAETADPGEKFFLHLLDRLNPDQPVESAESILAGMSEETAVRFALMCPEWLLIGLRQRPDAATPLWKGRGDLLLVIASQPVSNLPGVSHWAQLTGDAVLAVTRQPRELL</sequence>
<protein>
    <recommendedName>
        <fullName evidence="2">Glutamine amidotransferase type-2 domain-containing protein</fullName>
    </recommendedName>
</protein>
<dbReference type="Gene3D" id="3.60.20.10">
    <property type="entry name" value="Glutamine Phosphoribosylpyrophosphate, subunit 1, domain 1"/>
    <property type="match status" value="1"/>
</dbReference>
<comment type="caution">
    <text evidence="1">The sequence shown here is derived from an EMBL/GenBank/DDBJ whole genome shotgun (WGS) entry which is preliminary data.</text>
</comment>
<dbReference type="EMBL" id="DSUT01000086">
    <property type="protein sequence ID" value="HGK28144.1"/>
    <property type="molecule type" value="Genomic_DNA"/>
</dbReference>
<evidence type="ECO:0000313" key="1">
    <source>
        <dbReference type="EMBL" id="HGK28144.1"/>
    </source>
</evidence>
<dbReference type="InterPro" id="IPR029055">
    <property type="entry name" value="Ntn_hydrolases_N"/>
</dbReference>
<accession>A0A7C4CDR3</accession>
<dbReference type="AlphaFoldDB" id="A0A7C4CDR3"/>